<accession>A0ABQ9VTI0</accession>
<proteinExistence type="predicted"/>
<evidence type="ECO:0000313" key="3">
    <source>
        <dbReference type="Proteomes" id="UP001266305"/>
    </source>
</evidence>
<evidence type="ECO:0000313" key="2">
    <source>
        <dbReference type="EMBL" id="KAK2112708.1"/>
    </source>
</evidence>
<sequence>MEAQRRGDCPRGRVAAPRPPPGRKRRCVSRPGASRALGPVCAGRRGLRSPEGPASLSRARILRSGPRRRLPSPAAALVGWPSPPSQAGGASRPGGDTQRELEAAARWSRRGLSAPGSRRVQPERVR</sequence>
<evidence type="ECO:0000256" key="1">
    <source>
        <dbReference type="SAM" id="MobiDB-lite"/>
    </source>
</evidence>
<dbReference type="EMBL" id="JASSZA010000005">
    <property type="protein sequence ID" value="KAK2112708.1"/>
    <property type="molecule type" value="Genomic_DNA"/>
</dbReference>
<reference evidence="2 3" key="1">
    <citation type="submission" date="2023-05" db="EMBL/GenBank/DDBJ databases">
        <title>B98-5 Cell Line De Novo Hybrid Assembly: An Optical Mapping Approach.</title>
        <authorList>
            <person name="Kananen K."/>
            <person name="Auerbach J.A."/>
            <person name="Kautto E."/>
            <person name="Blachly J.S."/>
        </authorList>
    </citation>
    <scope>NUCLEOTIDE SEQUENCE [LARGE SCALE GENOMIC DNA]</scope>
    <source>
        <strain evidence="2">B95-8</strain>
        <tissue evidence="2">Cell line</tissue>
    </source>
</reference>
<protein>
    <submittedName>
        <fullName evidence="2">Uncharacterized protein</fullName>
    </submittedName>
</protein>
<comment type="caution">
    <text evidence="2">The sequence shown here is derived from an EMBL/GenBank/DDBJ whole genome shotgun (WGS) entry which is preliminary data.</text>
</comment>
<organism evidence="2 3">
    <name type="scientific">Saguinus oedipus</name>
    <name type="common">Cotton-top tamarin</name>
    <name type="synonym">Oedipomidas oedipus</name>
    <dbReference type="NCBI Taxonomy" id="9490"/>
    <lineage>
        <taxon>Eukaryota</taxon>
        <taxon>Metazoa</taxon>
        <taxon>Chordata</taxon>
        <taxon>Craniata</taxon>
        <taxon>Vertebrata</taxon>
        <taxon>Euteleostomi</taxon>
        <taxon>Mammalia</taxon>
        <taxon>Eutheria</taxon>
        <taxon>Euarchontoglires</taxon>
        <taxon>Primates</taxon>
        <taxon>Haplorrhini</taxon>
        <taxon>Platyrrhini</taxon>
        <taxon>Cebidae</taxon>
        <taxon>Callitrichinae</taxon>
        <taxon>Saguinus</taxon>
    </lineage>
</organism>
<name>A0ABQ9VTI0_SAGOE</name>
<keyword evidence="3" id="KW-1185">Reference proteome</keyword>
<feature type="region of interest" description="Disordered" evidence="1">
    <location>
        <begin position="1"/>
        <end position="126"/>
    </location>
</feature>
<gene>
    <name evidence="2" type="ORF">P7K49_012455</name>
</gene>
<dbReference type="Proteomes" id="UP001266305">
    <property type="component" value="Unassembled WGS sequence"/>
</dbReference>
<feature type="compositionally biased region" description="Basic and acidic residues" evidence="1">
    <location>
        <begin position="1"/>
        <end position="11"/>
    </location>
</feature>